<evidence type="ECO:0000313" key="7">
    <source>
        <dbReference type="EMBL" id="PNR96062.1"/>
    </source>
</evidence>
<keyword evidence="4" id="KW-0411">Iron-sulfur</keyword>
<dbReference type="CDD" id="cd00056">
    <property type="entry name" value="ENDO3c"/>
    <property type="match status" value="1"/>
</dbReference>
<accession>A0A2K1NZV6</accession>
<evidence type="ECO:0000256" key="4">
    <source>
        <dbReference type="ARBA" id="ARBA00023014"/>
    </source>
</evidence>
<dbReference type="GO" id="GO:0004519">
    <property type="term" value="F:endonuclease activity"/>
    <property type="evidence" value="ECO:0007669"/>
    <property type="project" value="UniProtKB-KW"/>
</dbReference>
<protein>
    <submittedName>
        <fullName evidence="7">Endonuclease</fullName>
    </submittedName>
</protein>
<dbReference type="RefSeq" id="WP_103067116.1">
    <property type="nucleotide sequence ID" value="NZ_AZRL01000016.1"/>
</dbReference>
<comment type="caution">
    <text evidence="7">The sequence shown here is derived from an EMBL/GenBank/DDBJ whole genome shotgun (WGS) entry which is preliminary data.</text>
</comment>
<evidence type="ECO:0000259" key="6">
    <source>
        <dbReference type="SMART" id="SM00478"/>
    </source>
</evidence>
<keyword evidence="2" id="KW-0479">Metal-binding</keyword>
<name>A0A2K1NZV6_9BACT</name>
<evidence type="ECO:0000313" key="8">
    <source>
        <dbReference type="Proteomes" id="UP000236434"/>
    </source>
</evidence>
<dbReference type="OrthoDB" id="9802365at2"/>
<dbReference type="PANTHER" id="PTHR10359:SF19">
    <property type="entry name" value="DNA REPAIR GLYCOSYLASE MJ1434-RELATED"/>
    <property type="match status" value="1"/>
</dbReference>
<dbReference type="InterPro" id="IPR003583">
    <property type="entry name" value="Hlx-hairpin-Hlx_DNA-bd_motif"/>
</dbReference>
<dbReference type="GO" id="GO:0046872">
    <property type="term" value="F:metal ion binding"/>
    <property type="evidence" value="ECO:0007669"/>
    <property type="project" value="UniProtKB-KW"/>
</dbReference>
<dbReference type="Pfam" id="PF00730">
    <property type="entry name" value="HhH-GPD"/>
    <property type="match status" value="1"/>
</dbReference>
<dbReference type="GO" id="GO:0003677">
    <property type="term" value="F:DNA binding"/>
    <property type="evidence" value="ECO:0007669"/>
    <property type="project" value="InterPro"/>
</dbReference>
<dbReference type="PANTHER" id="PTHR10359">
    <property type="entry name" value="A/G-SPECIFIC ADENINE GLYCOSYLASE/ENDONUCLEASE III"/>
    <property type="match status" value="1"/>
</dbReference>
<keyword evidence="1" id="KW-0004">4Fe-4S</keyword>
<keyword evidence="3" id="KW-0408">Iron</keyword>
<dbReference type="InterPro" id="IPR011257">
    <property type="entry name" value="DNA_glycosylase"/>
</dbReference>
<dbReference type="PIRSF" id="PIRSF001435">
    <property type="entry name" value="Nth"/>
    <property type="match status" value="1"/>
</dbReference>
<evidence type="ECO:0000256" key="3">
    <source>
        <dbReference type="ARBA" id="ARBA00023004"/>
    </source>
</evidence>
<keyword evidence="7" id="KW-0378">Hydrolase</keyword>
<feature type="domain" description="HhH-GPD" evidence="6">
    <location>
        <begin position="35"/>
        <end position="192"/>
    </location>
</feature>
<sequence length="216" mass="25858">MNKVYEIYKNLYDFYGPQHWWPADNWFEVTVGAILTQNTSWNNVEKSIENLKQRDLLEPKKLSEIKENDLAQLIRSSGFYNLKSKRLKNFLEWLKKYNYDIDKIKDKSVTSLREELLNIKGIGKETADSILLYAFEMPIFVIDAYTKRMFLRLGLISGKEYDEFQDFFEKNLRRDVQLYNEYHALIVKHSKVYCKKMPKCSECFLKEKCKWGVNNL</sequence>
<dbReference type="Gene3D" id="1.10.1670.10">
    <property type="entry name" value="Helix-hairpin-Helix base-excision DNA repair enzymes (C-terminal)"/>
    <property type="match status" value="1"/>
</dbReference>
<dbReference type="GO" id="GO:0006284">
    <property type="term" value="P:base-excision repair"/>
    <property type="evidence" value="ECO:0007669"/>
    <property type="project" value="InterPro"/>
</dbReference>
<dbReference type="GO" id="GO:0051539">
    <property type="term" value="F:4 iron, 4 sulfur cluster binding"/>
    <property type="evidence" value="ECO:0007669"/>
    <property type="project" value="UniProtKB-KW"/>
</dbReference>
<dbReference type="InterPro" id="IPR003265">
    <property type="entry name" value="HhH-GPD_domain"/>
</dbReference>
<keyword evidence="7" id="KW-0255">Endonuclease</keyword>
<reference evidence="7 8" key="1">
    <citation type="submission" date="2013-12" db="EMBL/GenBank/DDBJ databases">
        <title>Comparative genomics of Petrotoga isolates.</title>
        <authorList>
            <person name="Nesbo C.L."/>
            <person name="Charchuk R."/>
            <person name="Chow K."/>
        </authorList>
    </citation>
    <scope>NUCLEOTIDE SEQUENCE [LARGE SCALE GENOMIC DNA]</scope>
    <source>
        <strain evidence="7 8">DSM 13574</strain>
    </source>
</reference>
<dbReference type="Proteomes" id="UP000236434">
    <property type="component" value="Unassembled WGS sequence"/>
</dbReference>
<organism evidence="7 8">
    <name type="scientific">Petrotoga olearia DSM 13574</name>
    <dbReference type="NCBI Taxonomy" id="1122955"/>
    <lineage>
        <taxon>Bacteria</taxon>
        <taxon>Thermotogati</taxon>
        <taxon>Thermotogota</taxon>
        <taxon>Thermotogae</taxon>
        <taxon>Petrotogales</taxon>
        <taxon>Petrotogaceae</taxon>
        <taxon>Petrotoga</taxon>
    </lineage>
</organism>
<evidence type="ECO:0000256" key="1">
    <source>
        <dbReference type="ARBA" id="ARBA00022485"/>
    </source>
</evidence>
<dbReference type="SUPFAM" id="SSF48150">
    <property type="entry name" value="DNA-glycosylase"/>
    <property type="match status" value="1"/>
</dbReference>
<keyword evidence="7" id="KW-0540">Nuclease</keyword>
<dbReference type="SMART" id="SM00278">
    <property type="entry name" value="HhH1"/>
    <property type="match status" value="1"/>
</dbReference>
<evidence type="ECO:0000256" key="2">
    <source>
        <dbReference type="ARBA" id="ARBA00022723"/>
    </source>
</evidence>
<dbReference type="InterPro" id="IPR023170">
    <property type="entry name" value="HhH_base_excis_C"/>
</dbReference>
<dbReference type="SMART" id="SM00478">
    <property type="entry name" value="ENDO3c"/>
    <property type="match status" value="1"/>
</dbReference>
<proteinExistence type="predicted"/>
<dbReference type="Gene3D" id="1.10.340.30">
    <property type="entry name" value="Hypothetical protein, domain 2"/>
    <property type="match status" value="1"/>
</dbReference>
<dbReference type="EMBL" id="AZRL01000016">
    <property type="protein sequence ID" value="PNR96062.1"/>
    <property type="molecule type" value="Genomic_DNA"/>
</dbReference>
<feature type="domain" description="Helix-hairpin-helix DNA-binding motif class 1" evidence="5">
    <location>
        <begin position="114"/>
        <end position="133"/>
    </location>
</feature>
<gene>
    <name evidence="7" type="ORF">X929_06050</name>
</gene>
<evidence type="ECO:0000259" key="5">
    <source>
        <dbReference type="SMART" id="SM00278"/>
    </source>
</evidence>
<dbReference type="AlphaFoldDB" id="A0A2K1NZV6"/>